<dbReference type="PANTHER" id="PTHR44442">
    <property type="entry name" value="3-KETO-STEROID REDUCTASE"/>
    <property type="match status" value="1"/>
</dbReference>
<accession>A0A162TMU2</accession>
<dbReference type="Proteomes" id="UP000077315">
    <property type="component" value="Unassembled WGS sequence"/>
</dbReference>
<protein>
    <submittedName>
        <fullName evidence="1">Uncharacterized protein</fullName>
    </submittedName>
</protein>
<dbReference type="GO" id="GO:0016125">
    <property type="term" value="P:sterol metabolic process"/>
    <property type="evidence" value="ECO:0007669"/>
    <property type="project" value="TreeGrafter"/>
</dbReference>
<dbReference type="Gene3D" id="3.40.50.720">
    <property type="entry name" value="NAD(P)-binding Rossmann-like Domain"/>
    <property type="match status" value="1"/>
</dbReference>
<keyword evidence="2" id="KW-1185">Reference proteome</keyword>
<dbReference type="GO" id="GO:0000253">
    <property type="term" value="F:3-beta-hydroxysteroid 3-dehydrogenase (NADP+) activity"/>
    <property type="evidence" value="ECO:0007669"/>
    <property type="project" value="TreeGrafter"/>
</dbReference>
<dbReference type="GeneID" id="28995036"/>
<proteinExistence type="predicted"/>
<dbReference type="AlphaFoldDB" id="A0A162TMU2"/>
<sequence length="335" mass="37249">MEKQKKIAIITGANSGVGYAVAQRLLELEREGITIVMACRNHNRAHAAREQLLVQFPFASIDIVLVDVGSIKSVFSFSQAILDQYTQVDYLFCNAGILSALGIDWYKTIKLLFTHPINLLERSDATIQNVGEINEDGMGKVFAANVFGHYVMMREFEGLLSASGDGRVIWTSSITAENDIFDIDDWQGIKSPVPYESSKWACDLVGIAMNDQFIQRGRQITSYTTSPGVVATSIGDLPRWITAARTLIHYTFRILGVQSQNITAYNGALADVFVALQPLGVLNYMFRYLSLSDRMGNAFVEPQTLDSYEPLVAEKLIQKCEIVYLAHKRNASKNA</sequence>
<dbReference type="PRINTS" id="PR00081">
    <property type="entry name" value="GDHRDH"/>
</dbReference>
<dbReference type="RefSeq" id="XP_018286463.1">
    <property type="nucleotide sequence ID" value="XM_018434130.1"/>
</dbReference>
<evidence type="ECO:0000313" key="1">
    <source>
        <dbReference type="EMBL" id="OAD68423.1"/>
    </source>
</evidence>
<dbReference type="Pfam" id="PF00106">
    <property type="entry name" value="adh_short"/>
    <property type="match status" value="1"/>
</dbReference>
<evidence type="ECO:0000313" key="2">
    <source>
        <dbReference type="Proteomes" id="UP000077315"/>
    </source>
</evidence>
<dbReference type="InterPro" id="IPR052834">
    <property type="entry name" value="3KSR/17beta-HSD"/>
</dbReference>
<dbReference type="GO" id="GO:0005789">
    <property type="term" value="C:endoplasmic reticulum membrane"/>
    <property type="evidence" value="ECO:0007669"/>
    <property type="project" value="TreeGrafter"/>
</dbReference>
<name>A0A162TMU2_PHYB8</name>
<organism evidence="1 2">
    <name type="scientific">Phycomyces blakesleeanus (strain ATCC 8743b / DSM 1359 / FGSC 10004 / NBRC 33097 / NRRL 1555)</name>
    <dbReference type="NCBI Taxonomy" id="763407"/>
    <lineage>
        <taxon>Eukaryota</taxon>
        <taxon>Fungi</taxon>
        <taxon>Fungi incertae sedis</taxon>
        <taxon>Mucoromycota</taxon>
        <taxon>Mucoromycotina</taxon>
        <taxon>Mucoromycetes</taxon>
        <taxon>Mucorales</taxon>
        <taxon>Phycomycetaceae</taxon>
        <taxon>Phycomyces</taxon>
    </lineage>
</organism>
<dbReference type="InterPro" id="IPR002347">
    <property type="entry name" value="SDR_fam"/>
</dbReference>
<dbReference type="InParanoid" id="A0A162TMU2"/>
<dbReference type="STRING" id="763407.A0A162TMU2"/>
<dbReference type="PANTHER" id="PTHR44442:SF1">
    <property type="entry name" value="3-KETO-STEROID REDUCTASE_17-BETA-HYDROXYSTEROID DEHYDROGENASE 7"/>
    <property type="match status" value="1"/>
</dbReference>
<dbReference type="OrthoDB" id="9989144at2759"/>
<dbReference type="VEuPathDB" id="FungiDB:PHYBLDRAFT_160170"/>
<gene>
    <name evidence="1" type="ORF">PHYBLDRAFT_160170</name>
</gene>
<dbReference type="FunCoup" id="A0A162TMU2">
    <property type="interactions" value="67"/>
</dbReference>
<dbReference type="EMBL" id="KV440995">
    <property type="protein sequence ID" value="OAD68423.1"/>
    <property type="molecule type" value="Genomic_DNA"/>
</dbReference>
<dbReference type="SUPFAM" id="SSF51735">
    <property type="entry name" value="NAD(P)-binding Rossmann-fold domains"/>
    <property type="match status" value="1"/>
</dbReference>
<dbReference type="InterPro" id="IPR036291">
    <property type="entry name" value="NAD(P)-bd_dom_sf"/>
</dbReference>
<reference evidence="2" key="1">
    <citation type="submission" date="2015-06" db="EMBL/GenBank/DDBJ databases">
        <title>Expansion of signal transduction pathways in fungi by whole-genome duplication.</title>
        <authorList>
            <consortium name="DOE Joint Genome Institute"/>
            <person name="Corrochano L.M."/>
            <person name="Kuo A."/>
            <person name="Marcet-Houben M."/>
            <person name="Polaino S."/>
            <person name="Salamov A."/>
            <person name="Villalobos J.M."/>
            <person name="Alvarez M.I."/>
            <person name="Avalos J."/>
            <person name="Benito E.P."/>
            <person name="Benoit I."/>
            <person name="Burger G."/>
            <person name="Camino L.P."/>
            <person name="Canovas D."/>
            <person name="Cerda-Olmedo E."/>
            <person name="Cheng J.-F."/>
            <person name="Dominguez A."/>
            <person name="Elias M."/>
            <person name="Eslava A.P."/>
            <person name="Glaser F."/>
            <person name="Grimwood J."/>
            <person name="Gutierrez G."/>
            <person name="Heitman J."/>
            <person name="Henrissat B."/>
            <person name="Iturriaga E.A."/>
            <person name="Lang B.F."/>
            <person name="Lavin J.L."/>
            <person name="Lee S."/>
            <person name="Li W."/>
            <person name="Lindquist E."/>
            <person name="Lopez-Garcia S."/>
            <person name="Luque E.M."/>
            <person name="Marcos A.T."/>
            <person name="Martin J."/>
            <person name="McCluskey K."/>
            <person name="Medina H.R."/>
            <person name="Miralles-Duran A."/>
            <person name="Miyazaki A."/>
            <person name="Munoz-Torres E."/>
            <person name="Oguiza J.A."/>
            <person name="Ohm R."/>
            <person name="Olmedo M."/>
            <person name="Orejas M."/>
            <person name="Ortiz-Castellanos L."/>
            <person name="Pisabarro A.G."/>
            <person name="Rodriguez-Romero J."/>
            <person name="Ruiz-Herrera J."/>
            <person name="Ruiz-Vazquez R."/>
            <person name="Sanz C."/>
            <person name="Schackwitz W."/>
            <person name="Schmutz J."/>
            <person name="Shahriari M."/>
            <person name="Shelest E."/>
            <person name="Silva-Franco F."/>
            <person name="Soanes D."/>
            <person name="Syed K."/>
            <person name="Tagua V.G."/>
            <person name="Talbot N.J."/>
            <person name="Thon M."/>
            <person name="De vries R.P."/>
            <person name="Wiebenga A."/>
            <person name="Yadav J.S."/>
            <person name="Braun E.L."/>
            <person name="Baker S."/>
            <person name="Garre V."/>
            <person name="Horwitz B."/>
            <person name="Torres-Martinez S."/>
            <person name="Idnurm A."/>
            <person name="Herrera-Estrella A."/>
            <person name="Gabaldon T."/>
            <person name="Grigoriev I.V."/>
        </authorList>
    </citation>
    <scope>NUCLEOTIDE SEQUENCE [LARGE SCALE GENOMIC DNA]</scope>
    <source>
        <strain evidence="2">NRRL 1555(-)</strain>
    </source>
</reference>